<keyword evidence="1" id="KW-0902">Two-component regulatory system</keyword>
<dbReference type="Gene3D" id="1.20.120.160">
    <property type="entry name" value="HPT domain"/>
    <property type="match status" value="1"/>
</dbReference>
<dbReference type="PROSITE" id="PS50894">
    <property type="entry name" value="HPT"/>
    <property type="match status" value="1"/>
</dbReference>
<keyword evidence="5" id="KW-1185">Reference proteome</keyword>
<evidence type="ECO:0000313" key="5">
    <source>
        <dbReference type="Proteomes" id="UP000315947"/>
    </source>
</evidence>
<evidence type="ECO:0000256" key="2">
    <source>
        <dbReference type="PROSITE-ProRule" id="PRU00110"/>
    </source>
</evidence>
<organism evidence="4 5">
    <name type="scientific">Shewanella psychropiezotolerans</name>
    <dbReference type="NCBI Taxonomy" id="2593655"/>
    <lineage>
        <taxon>Bacteria</taxon>
        <taxon>Pseudomonadati</taxon>
        <taxon>Pseudomonadota</taxon>
        <taxon>Gammaproteobacteria</taxon>
        <taxon>Alteromonadales</taxon>
        <taxon>Shewanellaceae</taxon>
        <taxon>Shewanella</taxon>
    </lineage>
</organism>
<proteinExistence type="predicted"/>
<dbReference type="Proteomes" id="UP000315947">
    <property type="component" value="Chromosome"/>
</dbReference>
<feature type="domain" description="HPt" evidence="3">
    <location>
        <begin position="9"/>
        <end position="111"/>
    </location>
</feature>
<dbReference type="RefSeq" id="WP_144045020.1">
    <property type="nucleotide sequence ID" value="NZ_CP041614.1"/>
</dbReference>
<dbReference type="Pfam" id="PF01627">
    <property type="entry name" value="Hpt"/>
    <property type="match status" value="1"/>
</dbReference>
<dbReference type="InterPro" id="IPR008207">
    <property type="entry name" value="Sig_transdc_His_kin_Hpt_dom"/>
</dbReference>
<dbReference type="InterPro" id="IPR036641">
    <property type="entry name" value="HPT_dom_sf"/>
</dbReference>
<sequence length="116" mass="13371">MAIKRLRGKRELYLKLIEVFRSDAWIQFRNFESGLQQNEIQVAVNSLHTLKGLAGTMGTIALQELTTEIEVQLKQAIASRKEVTNYQVWIKDIEKSLNEALAQMEIMFPQVHKIAK</sequence>
<name>A0ABX5WU59_9GAMM</name>
<gene>
    <name evidence="4" type="ORF">FM037_04525</name>
</gene>
<keyword evidence="2" id="KW-0597">Phosphoprotein</keyword>
<evidence type="ECO:0000256" key="1">
    <source>
        <dbReference type="ARBA" id="ARBA00023012"/>
    </source>
</evidence>
<evidence type="ECO:0000313" key="4">
    <source>
        <dbReference type="EMBL" id="QDO82632.1"/>
    </source>
</evidence>
<feature type="modified residue" description="Phosphohistidine" evidence="2">
    <location>
        <position position="48"/>
    </location>
</feature>
<accession>A0ABX5WU59</accession>
<dbReference type="EMBL" id="CP041614">
    <property type="protein sequence ID" value="QDO82632.1"/>
    <property type="molecule type" value="Genomic_DNA"/>
</dbReference>
<reference evidence="4 5" key="1">
    <citation type="submission" date="2019-07" db="EMBL/GenBank/DDBJ databases">
        <title>Shewanella sp. YLB-06 whole genomic sequence.</title>
        <authorList>
            <person name="Yu L."/>
        </authorList>
    </citation>
    <scope>NUCLEOTIDE SEQUENCE [LARGE SCALE GENOMIC DNA]</scope>
    <source>
        <strain evidence="4 5">YLB-06</strain>
    </source>
</reference>
<protein>
    <submittedName>
        <fullName evidence="4">Hpt domain-containing protein</fullName>
    </submittedName>
</protein>
<evidence type="ECO:0000259" key="3">
    <source>
        <dbReference type="PROSITE" id="PS50894"/>
    </source>
</evidence>
<dbReference type="SUPFAM" id="SSF47226">
    <property type="entry name" value="Histidine-containing phosphotransfer domain, HPT domain"/>
    <property type="match status" value="1"/>
</dbReference>